<proteinExistence type="predicted"/>
<dbReference type="Proteomes" id="UP001163255">
    <property type="component" value="Chromosome"/>
</dbReference>
<gene>
    <name evidence="1" type="ORF">NX720_01200</name>
</gene>
<dbReference type="PANTHER" id="PTHR30087:SF1">
    <property type="entry name" value="HYPOTHETICAL CYTOSOLIC PROTEIN"/>
    <property type="match status" value="1"/>
</dbReference>
<sequence>MEKVLVSSCLLGNKVRYNGLDLSCENELIKKWLHEGRVVAFCPEVSAGLPTPRAPAEIQNGNGEDVLQLNARVVENTGEDVSEQFIAGAELALKLCIKHKIQVAILTESSPSCGSTMIYNGDFSDTKKAGQGVTAALLSKHGIRVFSQNNINEAATLLTSHERTRS</sequence>
<protein>
    <submittedName>
        <fullName evidence="1">DUF523 domain-containing protein</fullName>
    </submittedName>
</protein>
<keyword evidence="2" id="KW-1185">Reference proteome</keyword>
<organism evidence="1 2">
    <name type="scientific">Endozoicomonas euniceicola</name>
    <dbReference type="NCBI Taxonomy" id="1234143"/>
    <lineage>
        <taxon>Bacteria</taxon>
        <taxon>Pseudomonadati</taxon>
        <taxon>Pseudomonadota</taxon>
        <taxon>Gammaproteobacteria</taxon>
        <taxon>Oceanospirillales</taxon>
        <taxon>Endozoicomonadaceae</taxon>
        <taxon>Endozoicomonas</taxon>
    </lineage>
</organism>
<name>A0ABY6GUX9_9GAMM</name>
<dbReference type="Pfam" id="PF04463">
    <property type="entry name" value="2-thiour_desulf"/>
    <property type="match status" value="1"/>
</dbReference>
<reference evidence="1" key="1">
    <citation type="submission" date="2022-10" db="EMBL/GenBank/DDBJ databases">
        <title>Completed Genome Sequence of two octocoral isolated bacterium, Endozoicomonas euniceicola EF212T and Endozoicomonas gorgoniicola PS125T.</title>
        <authorList>
            <person name="Chiou Y.-J."/>
            <person name="Chen Y.-H."/>
        </authorList>
    </citation>
    <scope>NUCLEOTIDE SEQUENCE</scope>
    <source>
        <strain evidence="1">EF212</strain>
    </source>
</reference>
<dbReference type="PANTHER" id="PTHR30087">
    <property type="entry name" value="INNER MEMBRANE PROTEIN"/>
    <property type="match status" value="1"/>
</dbReference>
<evidence type="ECO:0000313" key="1">
    <source>
        <dbReference type="EMBL" id="UYM16578.1"/>
    </source>
</evidence>
<dbReference type="RefSeq" id="WP_262598870.1">
    <property type="nucleotide sequence ID" value="NZ_CP103300.1"/>
</dbReference>
<dbReference type="InterPro" id="IPR007553">
    <property type="entry name" value="2-thiour_desulf"/>
</dbReference>
<evidence type="ECO:0000313" key="2">
    <source>
        <dbReference type="Proteomes" id="UP001163255"/>
    </source>
</evidence>
<dbReference type="EMBL" id="CP103300">
    <property type="protein sequence ID" value="UYM16578.1"/>
    <property type="molecule type" value="Genomic_DNA"/>
</dbReference>
<accession>A0ABY6GUX9</accession>